<dbReference type="EMBL" id="JAIBSC010000036">
    <property type="protein sequence ID" value="KAH1906496.1"/>
    <property type="molecule type" value="Genomic_DNA"/>
</dbReference>
<organism evidence="2 3">
    <name type="scientific">Aspergillus fumigatus</name>
    <name type="common">Neosartorya fumigata</name>
    <dbReference type="NCBI Taxonomy" id="746128"/>
    <lineage>
        <taxon>Eukaryota</taxon>
        <taxon>Fungi</taxon>
        <taxon>Dikarya</taxon>
        <taxon>Ascomycota</taxon>
        <taxon>Pezizomycotina</taxon>
        <taxon>Eurotiomycetes</taxon>
        <taxon>Eurotiomycetidae</taxon>
        <taxon>Eurotiales</taxon>
        <taxon>Aspergillaceae</taxon>
        <taxon>Aspergillus</taxon>
        <taxon>Aspergillus subgen. Fumigati</taxon>
    </lineage>
</organism>
<proteinExistence type="predicted"/>
<evidence type="ECO:0000313" key="3">
    <source>
        <dbReference type="Proteomes" id="UP000813423"/>
    </source>
</evidence>
<evidence type="ECO:0000256" key="1">
    <source>
        <dbReference type="SAM" id="MobiDB-lite"/>
    </source>
</evidence>
<comment type="caution">
    <text evidence="2">The sequence shown here is derived from an EMBL/GenBank/DDBJ whole genome shotgun (WGS) entry which is preliminary data.</text>
</comment>
<feature type="compositionally biased region" description="Low complexity" evidence="1">
    <location>
        <begin position="1"/>
        <end position="10"/>
    </location>
</feature>
<evidence type="ECO:0000313" key="2">
    <source>
        <dbReference type="EMBL" id="KAH1906496.1"/>
    </source>
</evidence>
<name>A0A229Y4G0_ASPFM</name>
<protein>
    <submittedName>
        <fullName evidence="2">Uncharacterized protein</fullName>
    </submittedName>
</protein>
<accession>A0A229Y4G0</accession>
<dbReference type="AlphaFoldDB" id="A0A229Y4G0"/>
<feature type="region of interest" description="Disordered" evidence="1">
    <location>
        <begin position="1"/>
        <end position="23"/>
    </location>
</feature>
<dbReference type="Proteomes" id="UP000813423">
    <property type="component" value="Unassembled WGS sequence"/>
</dbReference>
<reference evidence="2" key="1">
    <citation type="submission" date="2021-08" db="EMBL/GenBank/DDBJ databases">
        <title>Global Aspergillus fumigatus from environmental and clinical sources.</title>
        <authorList>
            <person name="Barber A."/>
            <person name="Sae-Ong T."/>
        </authorList>
    </citation>
    <scope>NUCLEOTIDE SEQUENCE</scope>
    <source>
        <strain evidence="2">NRZ-2016-071</strain>
    </source>
</reference>
<sequence>MGLPSASSQVDDADSAATQRTPPDDSLVAWSVVLGAWCASFCSFSRLNSVGVFQEYPLRSIDCLRAWIST</sequence>
<gene>
    <name evidence="2" type="ORF">KXV57_005329</name>
</gene>